<evidence type="ECO:0000256" key="1">
    <source>
        <dbReference type="ARBA" id="ARBA00022821"/>
    </source>
</evidence>
<evidence type="ECO:0000313" key="2">
    <source>
        <dbReference type="EMBL" id="KAH7529391.1"/>
    </source>
</evidence>
<dbReference type="PANTHER" id="PTHR36766:SF45">
    <property type="entry name" value="NB-ARC DOMAIN-CONTAINING PROTEIN"/>
    <property type="match status" value="1"/>
</dbReference>
<sequence>MQRSFKSSSIRIVRITDSYDSLRFFPLDCFPNLMRLSISFCKNLESLDGDGMLMSLSDIFICGCPNFVSFPKGGLHDPNMTSLTFGGSKKLKKLPEQMRNLPFLNSLLICNCPELESFLEDGLPFNLNRLWVRKCPKLIAQRMKWNLHALQALKDFSIAVNVEEEALQQLNSLEYLRILECPQLKKLPQQGLPTSLKHLYISNCPQLEKLLQQGLPTSLERLDIHVCPVLEESCQRVKGEHYWNTISHISEI</sequence>
<reference evidence="2" key="1">
    <citation type="journal article" date="2021" name="Front. Plant Sci.">
        <title>Chromosome-Scale Genome Assembly for Chinese Sour Jujube and Insights Into Its Genome Evolution and Domestication Signature.</title>
        <authorList>
            <person name="Shen L.-Y."/>
            <person name="Luo H."/>
            <person name="Wang X.-L."/>
            <person name="Wang X.-M."/>
            <person name="Qiu X.-J."/>
            <person name="Liu H."/>
            <person name="Zhou S.-S."/>
            <person name="Jia K.-H."/>
            <person name="Nie S."/>
            <person name="Bao Y.-T."/>
            <person name="Zhang R.-G."/>
            <person name="Yun Q.-Z."/>
            <person name="Chai Y.-H."/>
            <person name="Lu J.-Y."/>
            <person name="Li Y."/>
            <person name="Zhao S.-W."/>
            <person name="Mao J.-F."/>
            <person name="Jia S.-G."/>
            <person name="Mao Y.-M."/>
        </authorList>
    </citation>
    <scope>NUCLEOTIDE SEQUENCE</scope>
    <source>
        <strain evidence="2">AT0</strain>
        <tissue evidence="2">Leaf</tissue>
    </source>
</reference>
<evidence type="ECO:0008006" key="4">
    <source>
        <dbReference type="Google" id="ProtNLM"/>
    </source>
</evidence>
<dbReference type="PANTHER" id="PTHR36766">
    <property type="entry name" value="PLANT BROAD-SPECTRUM MILDEW RESISTANCE PROTEIN RPW8"/>
    <property type="match status" value="1"/>
</dbReference>
<dbReference type="InterPro" id="IPR032675">
    <property type="entry name" value="LRR_dom_sf"/>
</dbReference>
<dbReference type="EMBL" id="JAEACU010000005">
    <property type="protein sequence ID" value="KAH7529391.1"/>
    <property type="molecule type" value="Genomic_DNA"/>
</dbReference>
<gene>
    <name evidence="2" type="ORF">FEM48_Zijuj05G0179300</name>
</gene>
<dbReference type="AlphaFoldDB" id="A0A978VGA2"/>
<dbReference type="GO" id="GO:0006952">
    <property type="term" value="P:defense response"/>
    <property type="evidence" value="ECO:0007669"/>
    <property type="project" value="UniProtKB-KW"/>
</dbReference>
<dbReference type="SUPFAM" id="SSF52058">
    <property type="entry name" value="L domain-like"/>
    <property type="match status" value="1"/>
</dbReference>
<comment type="caution">
    <text evidence="2">The sequence shown here is derived from an EMBL/GenBank/DDBJ whole genome shotgun (WGS) entry which is preliminary data.</text>
</comment>
<organism evidence="2 3">
    <name type="scientific">Ziziphus jujuba var. spinosa</name>
    <dbReference type="NCBI Taxonomy" id="714518"/>
    <lineage>
        <taxon>Eukaryota</taxon>
        <taxon>Viridiplantae</taxon>
        <taxon>Streptophyta</taxon>
        <taxon>Embryophyta</taxon>
        <taxon>Tracheophyta</taxon>
        <taxon>Spermatophyta</taxon>
        <taxon>Magnoliopsida</taxon>
        <taxon>eudicotyledons</taxon>
        <taxon>Gunneridae</taxon>
        <taxon>Pentapetalae</taxon>
        <taxon>rosids</taxon>
        <taxon>fabids</taxon>
        <taxon>Rosales</taxon>
        <taxon>Rhamnaceae</taxon>
        <taxon>Paliureae</taxon>
        <taxon>Ziziphus</taxon>
    </lineage>
</organism>
<dbReference type="Gene3D" id="3.80.10.10">
    <property type="entry name" value="Ribonuclease Inhibitor"/>
    <property type="match status" value="3"/>
</dbReference>
<dbReference type="Proteomes" id="UP000813462">
    <property type="component" value="Unassembled WGS sequence"/>
</dbReference>
<name>A0A978VGA2_ZIZJJ</name>
<keyword evidence="1" id="KW-0611">Plant defense</keyword>
<evidence type="ECO:0000313" key="3">
    <source>
        <dbReference type="Proteomes" id="UP000813462"/>
    </source>
</evidence>
<protein>
    <recommendedName>
        <fullName evidence="4">Disease resistance protein At3g14460</fullName>
    </recommendedName>
</protein>
<proteinExistence type="predicted"/>
<accession>A0A978VGA2</accession>